<feature type="transmembrane region" description="Helical" evidence="7">
    <location>
        <begin position="183"/>
        <end position="208"/>
    </location>
</feature>
<dbReference type="InterPro" id="IPR020846">
    <property type="entry name" value="MFS_dom"/>
</dbReference>
<dbReference type="PROSITE" id="PS50850">
    <property type="entry name" value="MFS"/>
    <property type="match status" value="1"/>
</dbReference>
<organism evidence="9 10">
    <name type="scientific">Colletotrichum cuscutae</name>
    <dbReference type="NCBI Taxonomy" id="1209917"/>
    <lineage>
        <taxon>Eukaryota</taxon>
        <taxon>Fungi</taxon>
        <taxon>Dikarya</taxon>
        <taxon>Ascomycota</taxon>
        <taxon>Pezizomycotina</taxon>
        <taxon>Sordariomycetes</taxon>
        <taxon>Hypocreomycetidae</taxon>
        <taxon>Glomerellales</taxon>
        <taxon>Glomerellaceae</taxon>
        <taxon>Colletotrichum</taxon>
        <taxon>Colletotrichum acutatum species complex</taxon>
    </lineage>
</organism>
<reference evidence="9" key="1">
    <citation type="submission" date="2016-11" db="EMBL/GenBank/DDBJ databases">
        <title>The genome sequence of Colletotrichum cuscutae.</title>
        <authorList>
            <person name="Baroncelli R."/>
        </authorList>
    </citation>
    <scope>NUCLEOTIDE SEQUENCE</scope>
    <source>
        <strain evidence="9">IMI 304802</strain>
    </source>
</reference>
<dbReference type="AlphaFoldDB" id="A0AAI9V9X4"/>
<feature type="domain" description="Major facilitator superfamily (MFS) profile" evidence="8">
    <location>
        <begin position="87"/>
        <end position="558"/>
    </location>
</feature>
<dbReference type="GO" id="GO:0022857">
    <property type="term" value="F:transmembrane transporter activity"/>
    <property type="evidence" value="ECO:0007669"/>
    <property type="project" value="InterPro"/>
</dbReference>
<evidence type="ECO:0000313" key="10">
    <source>
        <dbReference type="Proteomes" id="UP001239213"/>
    </source>
</evidence>
<evidence type="ECO:0000256" key="7">
    <source>
        <dbReference type="SAM" id="Phobius"/>
    </source>
</evidence>
<dbReference type="EMBL" id="MPDP01000124">
    <property type="protein sequence ID" value="KAK1478533.1"/>
    <property type="molecule type" value="Genomic_DNA"/>
</dbReference>
<evidence type="ECO:0000313" key="9">
    <source>
        <dbReference type="EMBL" id="KAK1478533.1"/>
    </source>
</evidence>
<name>A0AAI9V9X4_9PEZI</name>
<evidence type="ECO:0000256" key="3">
    <source>
        <dbReference type="ARBA" id="ARBA00022692"/>
    </source>
</evidence>
<feature type="transmembrane region" description="Helical" evidence="7">
    <location>
        <begin position="350"/>
        <end position="374"/>
    </location>
</feature>
<dbReference type="InterPro" id="IPR036259">
    <property type="entry name" value="MFS_trans_sf"/>
</dbReference>
<evidence type="ECO:0000256" key="4">
    <source>
        <dbReference type="ARBA" id="ARBA00022989"/>
    </source>
</evidence>
<feature type="transmembrane region" description="Helical" evidence="7">
    <location>
        <begin position="159"/>
        <end position="177"/>
    </location>
</feature>
<dbReference type="PANTHER" id="PTHR43791:SF26">
    <property type="entry name" value="ALLANTOATE TRANSPORTER, PUTATIVE (AFU_ORTHOLOGUE AFUA_5G09470)-RELATED"/>
    <property type="match status" value="1"/>
</dbReference>
<comment type="caution">
    <text evidence="9">The sequence shown here is derived from an EMBL/GenBank/DDBJ whole genome shotgun (WGS) entry which is preliminary data.</text>
</comment>
<dbReference type="SUPFAM" id="SSF103473">
    <property type="entry name" value="MFS general substrate transporter"/>
    <property type="match status" value="1"/>
</dbReference>
<dbReference type="Proteomes" id="UP001239213">
    <property type="component" value="Unassembled WGS sequence"/>
</dbReference>
<accession>A0AAI9V9X4</accession>
<dbReference type="PANTHER" id="PTHR43791">
    <property type="entry name" value="PERMEASE-RELATED"/>
    <property type="match status" value="1"/>
</dbReference>
<comment type="subcellular location">
    <subcellularLocation>
        <location evidence="1">Membrane</location>
        <topology evidence="1">Multi-pass membrane protein</topology>
    </subcellularLocation>
</comment>
<keyword evidence="2" id="KW-0813">Transport</keyword>
<feature type="transmembrane region" description="Helical" evidence="7">
    <location>
        <begin position="129"/>
        <end position="147"/>
    </location>
</feature>
<feature type="transmembrane region" description="Helical" evidence="7">
    <location>
        <begin position="220"/>
        <end position="239"/>
    </location>
</feature>
<evidence type="ECO:0000256" key="6">
    <source>
        <dbReference type="SAM" id="MobiDB-lite"/>
    </source>
</evidence>
<feature type="transmembrane region" description="Helical" evidence="7">
    <location>
        <begin position="498"/>
        <end position="519"/>
    </location>
</feature>
<keyword evidence="10" id="KW-1185">Reference proteome</keyword>
<proteinExistence type="predicted"/>
<evidence type="ECO:0000259" key="8">
    <source>
        <dbReference type="PROSITE" id="PS50850"/>
    </source>
</evidence>
<evidence type="ECO:0000256" key="1">
    <source>
        <dbReference type="ARBA" id="ARBA00004141"/>
    </source>
</evidence>
<feature type="transmembrane region" description="Helical" evidence="7">
    <location>
        <begin position="251"/>
        <end position="271"/>
    </location>
</feature>
<keyword evidence="3 7" id="KW-0812">Transmembrane</keyword>
<dbReference type="Gene3D" id="1.20.1250.20">
    <property type="entry name" value="MFS general substrate transporter like domains"/>
    <property type="match status" value="1"/>
</dbReference>
<feature type="transmembrane region" description="Helical" evidence="7">
    <location>
        <begin position="436"/>
        <end position="453"/>
    </location>
</feature>
<gene>
    <name evidence="9" type="ORF">CCUS01_04879</name>
</gene>
<evidence type="ECO:0000256" key="2">
    <source>
        <dbReference type="ARBA" id="ARBA00022448"/>
    </source>
</evidence>
<dbReference type="Pfam" id="PF07690">
    <property type="entry name" value="MFS_1"/>
    <property type="match status" value="1"/>
</dbReference>
<dbReference type="InterPro" id="IPR011701">
    <property type="entry name" value="MFS"/>
</dbReference>
<feature type="transmembrane region" description="Helical" evidence="7">
    <location>
        <begin position="465"/>
        <end position="486"/>
    </location>
</feature>
<dbReference type="GO" id="GO:0016020">
    <property type="term" value="C:membrane"/>
    <property type="evidence" value="ECO:0007669"/>
    <property type="project" value="UniProtKB-SubCell"/>
</dbReference>
<feature type="transmembrane region" description="Helical" evidence="7">
    <location>
        <begin position="83"/>
        <end position="100"/>
    </location>
</feature>
<sequence>MSTNLSSERADMQPSGPQTIGHGIDELKPSASQFETMEEGDPHKFKLPKTGGDVALALFDNVGDVHQSIDPEEERRLVRKVDWMILPYISVCYVFFYIHVRPGQIDKTTLSYAAIFGIQSDLNLKGTEYSWLSSIFYFGFLIWALPTNFMLQKFPIAKYLGLNIFAWGTFLMLQAAAPNFGALVALCAISGAAEACADPAFMIITSMWYTRREQPIKIGLWYTANGVGIALGGLLGYGIGNIKGALASWKYEFIIVGTLCCAWGIVIAVFLPDNPITSSKLTDREKKIVVERLRENQTGVENKTLKLHQVREAFTDYKLYFFFMIALLQAIVNGGTSNFGTLIIKGFKFSTLITAVLQIPYGAIIFIAILACVFINDRLPPNNRCFVLVLFLLPNVAGAFGLPFVPDDQRVGRLICYYVSSRKCEPSDMRHANKPQLQLTGSINASFVLLLSLQTANIAGHTKKVVTSTCLFLGYCVGNIAGPFFYKSDQAPKYELGIWSMIVAHLLEVVVVITLRFLLKWENDRRDRMQGEVAEVDLDATAFGDLTDRENLNFRYIY</sequence>
<evidence type="ECO:0000256" key="5">
    <source>
        <dbReference type="ARBA" id="ARBA00023136"/>
    </source>
</evidence>
<protein>
    <recommendedName>
        <fullName evidence="8">Major facilitator superfamily (MFS) profile domain-containing protein</fullName>
    </recommendedName>
</protein>
<keyword evidence="5 7" id="KW-0472">Membrane</keyword>
<feature type="transmembrane region" description="Helical" evidence="7">
    <location>
        <begin position="386"/>
        <end position="405"/>
    </location>
</feature>
<feature type="region of interest" description="Disordered" evidence="6">
    <location>
        <begin position="1"/>
        <end position="25"/>
    </location>
</feature>
<keyword evidence="4 7" id="KW-1133">Transmembrane helix</keyword>
<feature type="transmembrane region" description="Helical" evidence="7">
    <location>
        <begin position="319"/>
        <end position="344"/>
    </location>
</feature>